<dbReference type="OrthoDB" id="9761456at2"/>
<dbReference type="Pfam" id="PF13089">
    <property type="entry name" value="PP_kinase_N"/>
    <property type="match status" value="1"/>
</dbReference>
<protein>
    <recommendedName>
        <fullName evidence="6 7">Polyphosphate kinase</fullName>
        <ecNumber evidence="6 7">2.7.4.1</ecNumber>
    </recommendedName>
    <alternativeName>
        <fullName evidence="6">ATP-polyphosphate phosphotransferase</fullName>
    </alternativeName>
    <alternativeName>
        <fullName evidence="6">Polyphosphoric acid kinase</fullName>
    </alternativeName>
</protein>
<evidence type="ECO:0000256" key="2">
    <source>
        <dbReference type="ARBA" id="ARBA00022679"/>
    </source>
</evidence>
<dbReference type="Gene3D" id="1.20.58.310">
    <property type="entry name" value="Polyphosphate kinase N-terminal domain"/>
    <property type="match status" value="1"/>
</dbReference>
<sequence>MSAEKKSTTTISKSTGRKKAAEPAAIAESHFLDRDESWMKFNQRVLEEAQDPENPLLERVKFLAITASNLDEFFEIRVAGTLQRIEDDFNQPQRLDERGVTAQERLDRLSQRIEEFVAAQYQCWNELLLPAMHKEKIRVLRWEELGDAARNHALQFYANEVDPLLTPVTIDPSHPFPRVLNKALCLGLLLRHKRRQTGTRNVPPALGVVTVPRSLPRLISLPCEDGYCDFIMLHELIEAQVEKMFRGYEVLTRVAFRVTRNSNLYMQEEESRSVLESVRSELHNRRKGDAVRLEIEISAPEEIVERLRTNFELDPRQVFRTDGPVNLSRLMNLYSEVKRPALKFPPFAGREFRLSAKSTDIFDELRRRDVMLHHPFDSYSAVEGFIEAGAVDPNVISMKQTLYRTSKDSPIFRALIEAAQSKDVTVVVELMARFDEDSNIRWARELEDAGVGVYHGIFGFKTHCKLALLVRRDPDGVVRRYAHLGTGNYNPVTARFYTDISLLTSRMELASAAQKVFNYLTADTESTNYDPLLVAPITLADKLVGLIERESEHAKAGRPAAIVAKMNGLIDRRTIEALYAASQAGVEIDLIVRGMCSLRPGVKGLSERIRVRSIVGRFLEHSRIFHFANGGEDDVYCGSADWMPRNLVDRCEVVFPVMQIDLKKRLRDEILKTYLKDNTKARLLQPDGEYVRAPKSVTPFTAQDYLMSLAEGSEEKVPIRKLAGD</sequence>
<keyword evidence="3 6" id="KW-0547">Nucleotide-binding</keyword>
<keyword evidence="6" id="KW-0460">Magnesium</keyword>
<dbReference type="Gene3D" id="3.30.1840.10">
    <property type="entry name" value="Polyphosphate kinase middle domain"/>
    <property type="match status" value="1"/>
</dbReference>
<comment type="caution">
    <text evidence="13">The sequence shown here is derived from an EMBL/GenBank/DDBJ whole genome shotgun (WGS) entry which is preliminary data.</text>
</comment>
<dbReference type="EMBL" id="SHKW01000001">
    <property type="protein sequence ID" value="RZU39758.1"/>
    <property type="molecule type" value="Genomic_DNA"/>
</dbReference>
<feature type="binding site" evidence="6">
    <location>
        <position position="621"/>
    </location>
    <ligand>
        <name>ATP</name>
        <dbReference type="ChEBI" id="CHEBI:30616"/>
    </ligand>
</feature>
<dbReference type="Pfam" id="PF17941">
    <property type="entry name" value="PP_kinase_C_1"/>
    <property type="match status" value="1"/>
</dbReference>
<dbReference type="Proteomes" id="UP000292958">
    <property type="component" value="Unassembled WGS sequence"/>
</dbReference>
<dbReference type="AlphaFoldDB" id="A0A4Q7YQM6"/>
<dbReference type="InterPro" id="IPR025200">
    <property type="entry name" value="PPK_C_dom2"/>
</dbReference>
<dbReference type="PANTHER" id="PTHR30218">
    <property type="entry name" value="POLYPHOSPHATE KINASE"/>
    <property type="match status" value="1"/>
</dbReference>
<dbReference type="GO" id="GO:0008976">
    <property type="term" value="F:polyphosphate kinase activity"/>
    <property type="evidence" value="ECO:0007669"/>
    <property type="project" value="UniProtKB-UniRule"/>
</dbReference>
<evidence type="ECO:0000256" key="8">
    <source>
        <dbReference type="SAM" id="MobiDB-lite"/>
    </source>
</evidence>
<dbReference type="InterPro" id="IPR036830">
    <property type="entry name" value="PP_kinase_middle_dom_sf"/>
</dbReference>
<dbReference type="InterPro" id="IPR036832">
    <property type="entry name" value="PPK_N_dom_sf"/>
</dbReference>
<dbReference type="InterPro" id="IPR003414">
    <property type="entry name" value="PP_kinase"/>
</dbReference>
<comment type="cofactor">
    <cofactor evidence="6">
        <name>Mg(2+)</name>
        <dbReference type="ChEBI" id="CHEBI:18420"/>
    </cofactor>
</comment>
<feature type="binding site" evidence="6">
    <location>
        <position position="433"/>
    </location>
    <ligand>
        <name>Mg(2+)</name>
        <dbReference type="ChEBI" id="CHEBI:18420"/>
    </ligand>
</feature>
<feature type="domain" description="Polyphosphate kinase N-terminal" evidence="10">
    <location>
        <begin position="31"/>
        <end position="139"/>
    </location>
</feature>
<feature type="binding site" evidence="6">
    <location>
        <position position="497"/>
    </location>
    <ligand>
        <name>ATP</name>
        <dbReference type="ChEBI" id="CHEBI:30616"/>
    </ligand>
</feature>
<dbReference type="SUPFAM" id="SSF140356">
    <property type="entry name" value="PPK N-terminal domain-like"/>
    <property type="match status" value="1"/>
</dbReference>
<dbReference type="InterPro" id="IPR041108">
    <property type="entry name" value="PP_kinase_C_1"/>
</dbReference>
<feature type="binding site" evidence="6">
    <location>
        <position position="593"/>
    </location>
    <ligand>
        <name>ATP</name>
        <dbReference type="ChEBI" id="CHEBI:30616"/>
    </ligand>
</feature>
<evidence type="ECO:0000313" key="13">
    <source>
        <dbReference type="EMBL" id="RZU39758.1"/>
    </source>
</evidence>
<feature type="domain" description="Polyphosphate kinase middle" evidence="9">
    <location>
        <begin position="151"/>
        <end position="333"/>
    </location>
</feature>
<evidence type="ECO:0000256" key="6">
    <source>
        <dbReference type="HAMAP-Rule" id="MF_00347"/>
    </source>
</evidence>
<evidence type="ECO:0000256" key="1">
    <source>
        <dbReference type="ARBA" id="ARBA00022553"/>
    </source>
</evidence>
<comment type="similarity">
    <text evidence="6 7">Belongs to the polyphosphate kinase 1 (PPK1) family.</text>
</comment>
<evidence type="ECO:0000313" key="14">
    <source>
        <dbReference type="Proteomes" id="UP000292958"/>
    </source>
</evidence>
<keyword evidence="6" id="KW-0479">Metal-binding</keyword>
<comment type="function">
    <text evidence="6 7">Catalyzes the reversible transfer of the terminal phosphate of ATP to form a long-chain polyphosphate (polyP).</text>
</comment>
<dbReference type="SUPFAM" id="SSF143724">
    <property type="entry name" value="PHP14-like"/>
    <property type="match status" value="1"/>
</dbReference>
<dbReference type="GO" id="GO:0005524">
    <property type="term" value="F:ATP binding"/>
    <property type="evidence" value="ECO:0007669"/>
    <property type="project" value="UniProtKB-KW"/>
</dbReference>
<name>A0A4Q7YQM6_9BACT</name>
<organism evidence="13 14">
    <name type="scientific">Edaphobacter modestus</name>
    <dbReference type="NCBI Taxonomy" id="388466"/>
    <lineage>
        <taxon>Bacteria</taxon>
        <taxon>Pseudomonadati</taxon>
        <taxon>Acidobacteriota</taxon>
        <taxon>Terriglobia</taxon>
        <taxon>Terriglobales</taxon>
        <taxon>Acidobacteriaceae</taxon>
        <taxon>Edaphobacter</taxon>
    </lineage>
</organism>
<evidence type="ECO:0000259" key="12">
    <source>
        <dbReference type="Pfam" id="PF17941"/>
    </source>
</evidence>
<dbReference type="Pfam" id="PF02503">
    <property type="entry name" value="PP_kinase"/>
    <property type="match status" value="1"/>
</dbReference>
<proteinExistence type="inferred from homology"/>
<dbReference type="PIRSF" id="PIRSF015589">
    <property type="entry name" value="PP_kinase"/>
    <property type="match status" value="1"/>
</dbReference>
<keyword evidence="4 6" id="KW-0418">Kinase</keyword>
<gene>
    <name evidence="6" type="primary">ppk</name>
    <name evidence="13" type="ORF">BDD14_1151</name>
</gene>
<feature type="domain" description="Polyphosphate kinase C-terminal" evidence="12">
    <location>
        <begin position="360"/>
        <end position="524"/>
    </location>
</feature>
<dbReference type="HAMAP" id="MF_00347">
    <property type="entry name" value="Polyphosphate_kinase"/>
    <property type="match status" value="1"/>
</dbReference>
<dbReference type="NCBIfam" id="NF003917">
    <property type="entry name" value="PRK05443.1-1"/>
    <property type="match status" value="1"/>
</dbReference>
<dbReference type="GO" id="GO:0046872">
    <property type="term" value="F:metal ion binding"/>
    <property type="evidence" value="ECO:0007669"/>
    <property type="project" value="UniProtKB-KW"/>
</dbReference>
<accession>A0A4Q7YQM6</accession>
<dbReference type="Gene3D" id="3.30.870.10">
    <property type="entry name" value="Endonuclease Chain A"/>
    <property type="match status" value="2"/>
</dbReference>
<dbReference type="InterPro" id="IPR024953">
    <property type="entry name" value="PP_kinase_middle"/>
</dbReference>
<keyword evidence="5 6" id="KW-0067">ATP-binding</keyword>
<dbReference type="InterPro" id="IPR025198">
    <property type="entry name" value="PPK_N_dom"/>
</dbReference>
<feature type="active site" description="Phosphohistidine intermediate" evidence="6">
    <location>
        <position position="463"/>
    </location>
</feature>
<evidence type="ECO:0000256" key="5">
    <source>
        <dbReference type="ARBA" id="ARBA00022840"/>
    </source>
</evidence>
<keyword evidence="14" id="KW-1185">Reference proteome</keyword>
<dbReference type="CDD" id="cd09168">
    <property type="entry name" value="PLDc_PaPPK1_C2_like"/>
    <property type="match status" value="1"/>
</dbReference>
<keyword evidence="2 6" id="KW-0808">Transferase</keyword>
<reference evidence="13 14" key="1">
    <citation type="submission" date="2019-02" db="EMBL/GenBank/DDBJ databases">
        <title>Genomic Encyclopedia of Archaeal and Bacterial Type Strains, Phase II (KMG-II): from individual species to whole genera.</title>
        <authorList>
            <person name="Goeker M."/>
        </authorList>
    </citation>
    <scope>NUCLEOTIDE SEQUENCE [LARGE SCALE GENOMIC DNA]</scope>
    <source>
        <strain evidence="13 14">DSM 18101</strain>
    </source>
</reference>
<feature type="region of interest" description="Disordered" evidence="8">
    <location>
        <begin position="1"/>
        <end position="26"/>
    </location>
</feature>
<dbReference type="GO" id="GO:0006799">
    <property type="term" value="P:polyphosphate biosynthetic process"/>
    <property type="evidence" value="ECO:0007669"/>
    <property type="project" value="UniProtKB-UniRule"/>
</dbReference>
<feature type="binding site" evidence="6">
    <location>
        <position position="69"/>
    </location>
    <ligand>
        <name>ATP</name>
        <dbReference type="ChEBI" id="CHEBI:30616"/>
    </ligand>
</feature>
<dbReference type="PANTHER" id="PTHR30218:SF0">
    <property type="entry name" value="POLYPHOSPHATE KINASE"/>
    <property type="match status" value="1"/>
</dbReference>
<dbReference type="NCBIfam" id="TIGR03705">
    <property type="entry name" value="poly_P_kin"/>
    <property type="match status" value="1"/>
</dbReference>
<evidence type="ECO:0000259" key="9">
    <source>
        <dbReference type="Pfam" id="PF02503"/>
    </source>
</evidence>
<dbReference type="GO" id="GO:0009358">
    <property type="term" value="C:polyphosphate kinase complex"/>
    <property type="evidence" value="ECO:0007669"/>
    <property type="project" value="InterPro"/>
</dbReference>
<evidence type="ECO:0000256" key="4">
    <source>
        <dbReference type="ARBA" id="ARBA00022777"/>
    </source>
</evidence>
<evidence type="ECO:0000256" key="3">
    <source>
        <dbReference type="ARBA" id="ARBA00022741"/>
    </source>
</evidence>
<feature type="binding site" evidence="6">
    <location>
        <position position="404"/>
    </location>
    <ligand>
        <name>Mg(2+)</name>
        <dbReference type="ChEBI" id="CHEBI:18420"/>
    </ligand>
</feature>
<evidence type="ECO:0000256" key="7">
    <source>
        <dbReference type="RuleBase" id="RU003800"/>
    </source>
</evidence>
<evidence type="ECO:0000259" key="10">
    <source>
        <dbReference type="Pfam" id="PF13089"/>
    </source>
</evidence>
<dbReference type="RefSeq" id="WP_130417927.1">
    <property type="nucleotide sequence ID" value="NZ_SHKW01000001.1"/>
</dbReference>
<dbReference type="SUPFAM" id="SSF56024">
    <property type="entry name" value="Phospholipase D/nuclease"/>
    <property type="match status" value="2"/>
</dbReference>
<comment type="catalytic activity">
    <reaction evidence="6 7">
        <text>[phosphate](n) + ATP = [phosphate](n+1) + ADP</text>
        <dbReference type="Rhea" id="RHEA:19573"/>
        <dbReference type="Rhea" id="RHEA-COMP:9859"/>
        <dbReference type="Rhea" id="RHEA-COMP:14280"/>
        <dbReference type="ChEBI" id="CHEBI:16838"/>
        <dbReference type="ChEBI" id="CHEBI:30616"/>
        <dbReference type="ChEBI" id="CHEBI:456216"/>
        <dbReference type="EC" id="2.7.4.1"/>
    </reaction>
</comment>
<dbReference type="EC" id="2.7.4.1" evidence="6 7"/>
<keyword evidence="1 6" id="KW-0597">Phosphoprotein</keyword>
<feature type="domain" description="Polyphosphate kinase C-terminal" evidence="11">
    <location>
        <begin position="532"/>
        <end position="694"/>
    </location>
</feature>
<dbReference type="NCBIfam" id="NF003918">
    <property type="entry name" value="PRK05443.1-2"/>
    <property type="match status" value="1"/>
</dbReference>
<comment type="PTM">
    <text evidence="6 7">An intermediate of this reaction is the autophosphorylated ppk in which a phosphate is covalently linked to a histidine residue through a N-P bond.</text>
</comment>
<evidence type="ECO:0000259" key="11">
    <source>
        <dbReference type="Pfam" id="PF13090"/>
    </source>
</evidence>
<dbReference type="NCBIfam" id="NF003921">
    <property type="entry name" value="PRK05443.2-2"/>
    <property type="match status" value="1"/>
</dbReference>
<dbReference type="Pfam" id="PF13090">
    <property type="entry name" value="PP_kinase_C"/>
    <property type="match status" value="1"/>
</dbReference>